<feature type="compositionally biased region" description="Pro residues" evidence="1">
    <location>
        <begin position="107"/>
        <end position="123"/>
    </location>
</feature>
<organism evidence="3 4">
    <name type="scientific">Streptomyces meridianus</name>
    <dbReference type="NCBI Taxonomy" id="2938945"/>
    <lineage>
        <taxon>Bacteria</taxon>
        <taxon>Bacillati</taxon>
        <taxon>Actinomycetota</taxon>
        <taxon>Actinomycetes</taxon>
        <taxon>Kitasatosporales</taxon>
        <taxon>Streptomycetaceae</taxon>
        <taxon>Streptomyces</taxon>
    </lineage>
</organism>
<feature type="transmembrane region" description="Helical" evidence="2">
    <location>
        <begin position="39"/>
        <end position="59"/>
    </location>
</feature>
<keyword evidence="4" id="KW-1185">Reference proteome</keyword>
<gene>
    <name evidence="3" type="ORF">M1E25_08475</name>
</gene>
<feature type="transmembrane region" description="Helical" evidence="2">
    <location>
        <begin position="15"/>
        <end position="33"/>
    </location>
</feature>
<keyword evidence="2" id="KW-0472">Membrane</keyword>
<dbReference type="Proteomes" id="UP001167160">
    <property type="component" value="Unassembled WGS sequence"/>
</dbReference>
<name>A0ABT0X4B7_9ACTN</name>
<evidence type="ECO:0000256" key="2">
    <source>
        <dbReference type="SAM" id="Phobius"/>
    </source>
</evidence>
<evidence type="ECO:0000313" key="4">
    <source>
        <dbReference type="Proteomes" id="UP001167160"/>
    </source>
</evidence>
<reference evidence="3" key="1">
    <citation type="journal article" date="2023" name="Int. J. Syst. Evol. Microbiol.">
        <title>Streptomyces meridianus sp. nov. isolated from brackish water of the Tagus estuary in Alcochete, Portugal.</title>
        <authorList>
            <person name="Santos J.D.N."/>
            <person name="Klimek D."/>
            <person name="Calusinska M."/>
            <person name="Lobo Da Cunha A."/>
            <person name="Catita J."/>
            <person name="Goncalves H."/>
            <person name="Gonzalez I."/>
            <person name="Reyes F."/>
            <person name="Lage O.M."/>
        </authorList>
    </citation>
    <scope>NUCLEOTIDE SEQUENCE</scope>
    <source>
        <strain evidence="3">MTZ3.1</strain>
    </source>
</reference>
<protein>
    <submittedName>
        <fullName evidence="3">Uncharacterized protein</fullName>
    </submittedName>
</protein>
<sequence length="175" mass="17702">MSSLRDVDQRAGRDLWIATAAMLVALACFPWSAPGGTSWVFVVVSAVLALLSVFLLVAARRRLRRPDGTPAPLQKPAPGTDGNQDLDFGSSPGPDRAHQPPGGGGPATPPDSGPAPVTAPAPAPGMAYGSGSTPAGDLPPVAVADAPRARPMTVLAELAALLSLVVSVIQLFVDG</sequence>
<feature type="region of interest" description="Disordered" evidence="1">
    <location>
        <begin position="66"/>
        <end position="132"/>
    </location>
</feature>
<keyword evidence="2" id="KW-0812">Transmembrane</keyword>
<evidence type="ECO:0000313" key="3">
    <source>
        <dbReference type="EMBL" id="MCM2577386.1"/>
    </source>
</evidence>
<accession>A0ABT0X4B7</accession>
<dbReference type="RefSeq" id="WP_251412137.1">
    <property type="nucleotide sequence ID" value="NZ_JAMQGM010000018.1"/>
</dbReference>
<dbReference type="EMBL" id="JAMQGM010000018">
    <property type="protein sequence ID" value="MCM2577386.1"/>
    <property type="molecule type" value="Genomic_DNA"/>
</dbReference>
<evidence type="ECO:0000256" key="1">
    <source>
        <dbReference type="SAM" id="MobiDB-lite"/>
    </source>
</evidence>
<comment type="caution">
    <text evidence="3">The sequence shown here is derived from an EMBL/GenBank/DDBJ whole genome shotgun (WGS) entry which is preliminary data.</text>
</comment>
<dbReference type="PROSITE" id="PS51257">
    <property type="entry name" value="PROKAR_LIPOPROTEIN"/>
    <property type="match status" value="1"/>
</dbReference>
<feature type="transmembrane region" description="Helical" evidence="2">
    <location>
        <begin position="154"/>
        <end position="173"/>
    </location>
</feature>
<proteinExistence type="predicted"/>
<keyword evidence="2" id="KW-1133">Transmembrane helix</keyword>